<organism evidence="1 2">
    <name type="scientific">Paractinoplanes ferrugineus</name>
    <dbReference type="NCBI Taxonomy" id="113564"/>
    <lineage>
        <taxon>Bacteria</taxon>
        <taxon>Bacillati</taxon>
        <taxon>Actinomycetota</taxon>
        <taxon>Actinomycetes</taxon>
        <taxon>Micromonosporales</taxon>
        <taxon>Micromonosporaceae</taxon>
        <taxon>Paractinoplanes</taxon>
    </lineage>
</organism>
<dbReference type="Proteomes" id="UP000598174">
    <property type="component" value="Unassembled WGS sequence"/>
</dbReference>
<proteinExistence type="predicted"/>
<dbReference type="AlphaFoldDB" id="A0A919J5F8"/>
<evidence type="ECO:0000313" key="1">
    <source>
        <dbReference type="EMBL" id="GIE14225.1"/>
    </source>
</evidence>
<sequence>MTSSRRPPNLLLRAARLRLESTTGDGPMSREELADLANSIMDPRDQDGPVTANDIGKLERGLVSYPRKYRRQALRTILKVETDAEIGLVNRRIRPTDAIPGALPLAGAGATVERSSPAPRLPVRVDQSIEDPAITVKPGSGLGITAPALTLDDLDRIDAVARDARRYLDETLIGFLDDELTRCAVDDGLHGPRYALPGALGILAIVQRNARSVKWAVRRPLLRVGARAAEFTGWLYRDAGHPAAADYWRDRASEWAMEAADYAMPGYILIKKSQSAWDARDATRMLGLAEAVQDGPWQLPARVMAEAVQQQARGLAMLQSSRTDVDDTLKRARDLLEQGPADKTPLAAHYDAVLFRVQTAICYGESGRPEEAAAIYEAALKPTTFSTRDYAYFSALHAQALVSAARPVEAASVGMAIMPGAIAAGSTRTVRELTRLGTVLSPWRQRAEVQSFIRMMQNQ</sequence>
<gene>
    <name evidence="1" type="ORF">Afe05nite_60650</name>
</gene>
<evidence type="ECO:0000313" key="2">
    <source>
        <dbReference type="Proteomes" id="UP000598174"/>
    </source>
</evidence>
<name>A0A919J5F8_9ACTN</name>
<keyword evidence="2" id="KW-1185">Reference proteome</keyword>
<accession>A0A919J5F8</accession>
<protein>
    <recommendedName>
        <fullName evidence="3">Transcriptional regulator</fullName>
    </recommendedName>
</protein>
<dbReference type="EMBL" id="BOMM01000052">
    <property type="protein sequence ID" value="GIE14225.1"/>
    <property type="molecule type" value="Genomic_DNA"/>
</dbReference>
<evidence type="ECO:0008006" key="3">
    <source>
        <dbReference type="Google" id="ProtNLM"/>
    </source>
</evidence>
<comment type="caution">
    <text evidence="1">The sequence shown here is derived from an EMBL/GenBank/DDBJ whole genome shotgun (WGS) entry which is preliminary data.</text>
</comment>
<reference evidence="1" key="1">
    <citation type="submission" date="2021-01" db="EMBL/GenBank/DDBJ databases">
        <title>Whole genome shotgun sequence of Actinoplanes ferrugineus NBRC 15555.</title>
        <authorList>
            <person name="Komaki H."/>
            <person name="Tamura T."/>
        </authorList>
    </citation>
    <scope>NUCLEOTIDE SEQUENCE</scope>
    <source>
        <strain evidence="1">NBRC 15555</strain>
    </source>
</reference>